<feature type="region of interest" description="Disordered" evidence="2">
    <location>
        <begin position="235"/>
        <end position="255"/>
    </location>
</feature>
<dbReference type="GO" id="GO:0097361">
    <property type="term" value="C:cytosolic [4Fe-4S] assembly targeting complex"/>
    <property type="evidence" value="ECO:0007669"/>
    <property type="project" value="UniProtKB-UniRule"/>
</dbReference>
<evidence type="ECO:0000313" key="4">
    <source>
        <dbReference type="EMBL" id="EJK71042.1"/>
    </source>
</evidence>
<dbReference type="GO" id="GO:0005634">
    <property type="term" value="C:nucleus"/>
    <property type="evidence" value="ECO:0007669"/>
    <property type="project" value="UniProtKB-SubCell"/>
</dbReference>
<dbReference type="GO" id="GO:0006281">
    <property type="term" value="P:DNA repair"/>
    <property type="evidence" value="ECO:0007669"/>
    <property type="project" value="UniProtKB-UniRule"/>
</dbReference>
<comment type="function">
    <text evidence="1">Key component of the cytosolic iron-sulfur protein assembly (CIA) complex, a multiprotein complex that mediates the incorporation of iron-sulfur cluster into apoproteins specifically involved in DNA metabolism and genomic integrity. In the CIA complex, MMS19 acts as an adapter between early-acting CIA components and a subset of cellular target iron-sulfur proteins.</text>
</comment>
<protein>
    <recommendedName>
        <fullName evidence="1">MMS19 nucleotide excision repair protein</fullName>
    </recommendedName>
</protein>
<dbReference type="PANTHER" id="PTHR12891">
    <property type="entry name" value="DNA REPAIR/TRANSCRIPTION PROTEIN MET18/MMS19"/>
    <property type="match status" value="1"/>
</dbReference>
<dbReference type="eggNOG" id="ENOG502TJ6H">
    <property type="taxonomic scope" value="Eukaryota"/>
</dbReference>
<dbReference type="Pfam" id="PF14500">
    <property type="entry name" value="MMS19_N"/>
    <property type="match status" value="1"/>
</dbReference>
<keyword evidence="1" id="KW-0539">Nucleus</keyword>
<accession>K0TK71</accession>
<evidence type="ECO:0000256" key="2">
    <source>
        <dbReference type="SAM" id="MobiDB-lite"/>
    </source>
</evidence>
<keyword evidence="5" id="KW-1185">Reference proteome</keyword>
<evidence type="ECO:0000259" key="3">
    <source>
        <dbReference type="Pfam" id="PF14500"/>
    </source>
</evidence>
<dbReference type="EMBL" id="AGNL01007720">
    <property type="protein sequence ID" value="EJK71042.1"/>
    <property type="molecule type" value="Genomic_DNA"/>
</dbReference>
<organism evidence="4 5">
    <name type="scientific">Thalassiosira oceanica</name>
    <name type="common">Marine diatom</name>
    <dbReference type="NCBI Taxonomy" id="159749"/>
    <lineage>
        <taxon>Eukaryota</taxon>
        <taxon>Sar</taxon>
        <taxon>Stramenopiles</taxon>
        <taxon>Ochrophyta</taxon>
        <taxon>Bacillariophyta</taxon>
        <taxon>Coscinodiscophyceae</taxon>
        <taxon>Thalassiosirophycidae</taxon>
        <taxon>Thalassiosirales</taxon>
        <taxon>Thalassiosiraceae</taxon>
        <taxon>Thalassiosira</taxon>
    </lineage>
</organism>
<dbReference type="Proteomes" id="UP000266841">
    <property type="component" value="Unassembled WGS sequence"/>
</dbReference>
<evidence type="ECO:0000313" key="5">
    <source>
        <dbReference type="Proteomes" id="UP000266841"/>
    </source>
</evidence>
<name>K0TK71_THAOC</name>
<comment type="similarity">
    <text evidence="1">Belongs to the MET18/MMS19 family.</text>
</comment>
<dbReference type="InterPro" id="IPR029240">
    <property type="entry name" value="MMS19_N"/>
</dbReference>
<comment type="subcellular location">
    <subcellularLocation>
        <location evidence="1">Nucleus</location>
    </subcellularLocation>
</comment>
<keyword evidence="1" id="KW-0234">DNA repair</keyword>
<dbReference type="AlphaFoldDB" id="K0TK71"/>
<dbReference type="OrthoDB" id="342900at2759"/>
<feature type="domain" description="MMS19 N-terminal" evidence="3">
    <location>
        <begin position="321"/>
        <end position="417"/>
    </location>
</feature>
<evidence type="ECO:0000256" key="1">
    <source>
        <dbReference type="RuleBase" id="RU367072"/>
    </source>
</evidence>
<keyword evidence="1" id="KW-0227">DNA damage</keyword>
<gene>
    <name evidence="4" type="ORF">THAOC_07553</name>
</gene>
<proteinExistence type="inferred from homology"/>
<dbReference type="PANTHER" id="PTHR12891:SF0">
    <property type="entry name" value="MMS19 NUCLEOTIDE EXCISION REPAIR PROTEIN HOMOLOG"/>
    <property type="match status" value="1"/>
</dbReference>
<dbReference type="GO" id="GO:0051604">
    <property type="term" value="P:protein maturation"/>
    <property type="evidence" value="ECO:0007669"/>
    <property type="project" value="UniProtKB-UniRule"/>
</dbReference>
<dbReference type="GO" id="GO:0016226">
    <property type="term" value="P:iron-sulfur cluster assembly"/>
    <property type="evidence" value="ECO:0007669"/>
    <property type="project" value="UniProtKB-UniRule"/>
</dbReference>
<comment type="caution">
    <text evidence="4">The sequence shown here is derived from an EMBL/GenBank/DDBJ whole genome shotgun (WGS) entry which is preliminary data.</text>
</comment>
<dbReference type="InterPro" id="IPR039920">
    <property type="entry name" value="MMS19"/>
</dbReference>
<sequence>MSSTEGEDPGEVFKRWLSVCAVGGDRSDTLPELRGEASSHFKALSEASASLSLTATVQQDVLAASFTTANGSLASLLKTLGPVFSSSDNTSKIRALHYIAGAIEGSTKLTHGIRMAMAQFVVEICKPEEGGGKIREDFVDGGEGLSPKELTAKLEAMERQQIEDSSNDETTPFDEVRDAAMVTLEALLESNLDVFPTQLSSHSSGKPRNEALAVIYESIQLRADVAVRCINSRCASPSKDKDDTWSSNGGDGYHPEHYNPNIEDGLSQLPRVKRSLCFELLEGALRGIHDDILKWKKLTLQKNQLTNDDYFESIPDNALNSLISYASTSASCLYGETDPRCLLQLLLHLNRVQQVMLPFFGTSDSRAETTLFPSVVIFDSVAPYYPIRFTPPKNDPHGITREKLQAALLAVLCEKNAVYEPNASMLDGETMVSLSARMFMERLEPSEDMDYEPPSDGAQSEADDKIDAVNDLTSLLIPIDETNFSNLGLVDSSLLRDLSFTLARVHEKSAHSTLNDLARRTRNLGSAISSCLDQRSTRSTCILDRAPRFEAFVSDLIRHLSPVLGTAPQGTHGRASTAYMSTLAAEGGLTTLNCVLQACYPRLLGVSALAKTASQSSRDNEKVAAALRGIAALMSSCRVALKKWEDRNGGAKVHPHPLESFSADTIRIISFVAIQKSSTSLKIAANGALESFVTAVDTNALESDDLDLLSETLSATFDNVLGDNKLVENDLRTASARAISGVIAIGFDEDKDNKSVGVLASSFLPKVIQSATRPSKRRPRFDWIILSGACANGPKSVSRRIVSQLLTLAVEDTSGVTVFKLLSYLVRHSPGPTLGEMVHCRSLSDPSLFDVIRMLSSDRCSQETEPLSRQLSVGPSALRLPKSPAPQVEDTDRNVSIFSPKKTVPVTLNLFLFQKRIRELLPYLTRLFECPAAQLSCSLLVNQVDQVIPPLSASDNLELRVVLPLLSTVLNAPNMNWTILDETTTRALDSMTSFFTQFSLSHEHDVDVKSAAASCLFSILVNSKLEEDRPLALFRDEISGILAAAFNDNSTSSSSLSDDSMMENALNMTALLVSFRPPNSRPGEYLTNVLQASAAACRGGASSRTADRATLFLAELACTGKSICPFSEVPILLRQLDGPSQRRPLQTSSFTAYVLSASAYSEVISVQNGTPFWRQR</sequence>
<reference evidence="4 5" key="1">
    <citation type="journal article" date="2012" name="Genome Biol.">
        <title>Genome and low-iron response of an oceanic diatom adapted to chronic iron limitation.</title>
        <authorList>
            <person name="Lommer M."/>
            <person name="Specht M."/>
            <person name="Roy A.S."/>
            <person name="Kraemer L."/>
            <person name="Andreson R."/>
            <person name="Gutowska M.A."/>
            <person name="Wolf J."/>
            <person name="Bergner S.V."/>
            <person name="Schilhabel M.B."/>
            <person name="Klostermeier U.C."/>
            <person name="Beiko R.G."/>
            <person name="Rosenstiel P."/>
            <person name="Hippler M."/>
            <person name="Laroche J."/>
        </authorList>
    </citation>
    <scope>NUCLEOTIDE SEQUENCE [LARGE SCALE GENOMIC DNA]</scope>
    <source>
        <strain evidence="4 5">CCMP1005</strain>
    </source>
</reference>